<protein>
    <submittedName>
        <fullName evidence="1">Uncharacterized protein</fullName>
    </submittedName>
</protein>
<proteinExistence type="predicted"/>
<gene>
    <name evidence="1" type="ORF">LCGC14_0170430</name>
</gene>
<dbReference type="EMBL" id="LAZR01000066">
    <property type="protein sequence ID" value="KKN96114.1"/>
    <property type="molecule type" value="Genomic_DNA"/>
</dbReference>
<accession>A0A0F9UWH3</accession>
<comment type="caution">
    <text evidence="1">The sequence shown here is derived from an EMBL/GenBank/DDBJ whole genome shotgun (WGS) entry which is preliminary data.</text>
</comment>
<organism evidence="1">
    <name type="scientific">marine sediment metagenome</name>
    <dbReference type="NCBI Taxonomy" id="412755"/>
    <lineage>
        <taxon>unclassified sequences</taxon>
        <taxon>metagenomes</taxon>
        <taxon>ecological metagenomes</taxon>
    </lineage>
</organism>
<name>A0A0F9UWH3_9ZZZZ</name>
<dbReference type="AlphaFoldDB" id="A0A0F9UWH3"/>
<reference evidence="1" key="1">
    <citation type="journal article" date="2015" name="Nature">
        <title>Complex archaea that bridge the gap between prokaryotes and eukaryotes.</title>
        <authorList>
            <person name="Spang A."/>
            <person name="Saw J.H."/>
            <person name="Jorgensen S.L."/>
            <person name="Zaremba-Niedzwiedzka K."/>
            <person name="Martijn J."/>
            <person name="Lind A.E."/>
            <person name="van Eijk R."/>
            <person name="Schleper C."/>
            <person name="Guy L."/>
            <person name="Ettema T.J."/>
        </authorList>
    </citation>
    <scope>NUCLEOTIDE SEQUENCE</scope>
</reference>
<evidence type="ECO:0000313" key="1">
    <source>
        <dbReference type="EMBL" id="KKN96114.1"/>
    </source>
</evidence>
<sequence length="103" mass="11778">MSEEQLITKVSQILTRPDGSECKIVAERFFGPSFQEYTGIYVLRRESPEHNWTLLNDRPAPGWREMSVDEYVQHGRSEQLRAVSPGEIMRAASLLGQPMSILQ</sequence>